<accession>A0A1H8SMN1</accession>
<feature type="region of interest" description="Disordered" evidence="1">
    <location>
        <begin position="136"/>
        <end position="156"/>
    </location>
</feature>
<dbReference type="PANTHER" id="PTHR38165">
    <property type="match status" value="1"/>
</dbReference>
<feature type="compositionally biased region" description="Gly residues" evidence="1">
    <location>
        <begin position="144"/>
        <end position="156"/>
    </location>
</feature>
<dbReference type="PROSITE" id="PS52006">
    <property type="entry name" value="GH64"/>
    <property type="match status" value="1"/>
</dbReference>
<dbReference type="PROSITE" id="PS51318">
    <property type="entry name" value="TAT"/>
    <property type="match status" value="1"/>
</dbReference>
<feature type="domain" description="CBM56" evidence="2">
    <location>
        <begin position="45"/>
        <end position="134"/>
    </location>
</feature>
<dbReference type="Pfam" id="PF16483">
    <property type="entry name" value="Glyco_hydro_64"/>
    <property type="match status" value="1"/>
</dbReference>
<evidence type="ECO:0000313" key="4">
    <source>
        <dbReference type="EMBL" id="SEO79807.1"/>
    </source>
</evidence>
<sequence>MRQPPPPTHARSRPRARRGLVAVLSATALILAGLFGLATLPGKAAADASDYTQSAVATSQSQALISFTPATASQYVDVHYLVNGAGQQNFRMTQSGGTWTRTVDQLTTGTVLTYWFTYEKNGPQYDTPQFTYTQGSAGTSTTGGTTGTTTGGGGGGAVPDTIPLTLTNNSGRGDAVYVYDLGTQLSSGQQGWADAGGGFHAWPAGGNPPTPAPDASITGPAPGQTVTIRIPKFSGRVYFSYGQKLVFKLATGGLVQPAVQNPSDPNRNILFNWSEYTLNDSGLWINSTQVDMFSAPYAVGIQSPSGTQTTGHLKSGGYQAVLNALRAQPGGWGGLIQTAPDGSVLRALAPGHGIETGALSTTVLDDYINRVWQQYATSTLTVTPFADQPGTRYFGHVSGNTMNFTDPSGAVVTSFQKPDADSIFGCYKLLDAPNDLVRGPISRTLCAAFNRSTLVANPNQPDTSDSGFYQDAVTNQYARAIHAQMADGRAYAFAFDDVGNHESLVHDGSPQQASITLDPFS</sequence>
<evidence type="ECO:0000313" key="5">
    <source>
        <dbReference type="Proteomes" id="UP000181951"/>
    </source>
</evidence>
<evidence type="ECO:0000259" key="3">
    <source>
        <dbReference type="PROSITE" id="PS52006"/>
    </source>
</evidence>
<reference evidence="4 5" key="1">
    <citation type="submission" date="2016-10" db="EMBL/GenBank/DDBJ databases">
        <authorList>
            <person name="de Groot N.N."/>
        </authorList>
    </citation>
    <scope>NUCLEOTIDE SEQUENCE [LARGE SCALE GENOMIC DNA]</scope>
    <source>
        <strain evidence="4 5">CGMCC 4.2026</strain>
    </source>
</reference>
<dbReference type="Pfam" id="PF22184">
    <property type="entry name" value="CBM_56"/>
    <property type="match status" value="1"/>
</dbReference>
<dbReference type="InterPro" id="IPR037176">
    <property type="entry name" value="Osmotin/thaumatin-like_sf"/>
</dbReference>
<dbReference type="PROSITE" id="PS52005">
    <property type="entry name" value="CBM56"/>
    <property type="match status" value="1"/>
</dbReference>
<dbReference type="Gene3D" id="3.30.920.50">
    <property type="entry name" value="Beta-1,3-glucanase, C-terminal domain"/>
    <property type="match status" value="1"/>
</dbReference>
<keyword evidence="5" id="KW-1185">Reference proteome</keyword>
<dbReference type="Proteomes" id="UP000181951">
    <property type="component" value="Unassembled WGS sequence"/>
</dbReference>
<feature type="domain" description="GH64" evidence="3">
    <location>
        <begin position="159"/>
        <end position="519"/>
    </location>
</feature>
<proteinExistence type="predicted"/>
<dbReference type="STRING" id="310780.SAMN05216267_10442"/>
<dbReference type="InterPro" id="IPR032477">
    <property type="entry name" value="Glyco_hydro_64"/>
</dbReference>
<evidence type="ECO:0000256" key="1">
    <source>
        <dbReference type="SAM" id="MobiDB-lite"/>
    </source>
</evidence>
<dbReference type="PANTHER" id="PTHR38165:SF1">
    <property type="entry name" value="GLUCANASE B"/>
    <property type="match status" value="1"/>
</dbReference>
<dbReference type="AlphaFoldDB" id="A0A1H8SMN1"/>
<dbReference type="Gene3D" id="2.60.110.10">
    <property type="entry name" value="Thaumatin"/>
    <property type="match status" value="1"/>
</dbReference>
<dbReference type="InterPro" id="IPR037398">
    <property type="entry name" value="Glyco_hydro_64_fam"/>
</dbReference>
<dbReference type="EMBL" id="FODD01000044">
    <property type="protein sequence ID" value="SEO79807.1"/>
    <property type="molecule type" value="Genomic_DNA"/>
</dbReference>
<evidence type="ECO:0000259" key="2">
    <source>
        <dbReference type="PROSITE" id="PS52005"/>
    </source>
</evidence>
<protein>
    <submittedName>
        <fullName evidence="4">Beta-1,3-glucanase</fullName>
    </submittedName>
</protein>
<dbReference type="InterPro" id="IPR047569">
    <property type="entry name" value="CBM56"/>
</dbReference>
<dbReference type="InterPro" id="IPR006311">
    <property type="entry name" value="TAT_signal"/>
</dbReference>
<dbReference type="InterPro" id="IPR042517">
    <property type="entry name" value="Glyco_hydro_64_N_2"/>
</dbReference>
<dbReference type="GO" id="GO:0030246">
    <property type="term" value="F:carbohydrate binding"/>
    <property type="evidence" value="ECO:0007669"/>
    <property type="project" value="UniProtKB-UniRule"/>
</dbReference>
<organism evidence="4 5">
    <name type="scientific">Actinacidiphila rubida</name>
    <dbReference type="NCBI Taxonomy" id="310780"/>
    <lineage>
        <taxon>Bacteria</taxon>
        <taxon>Bacillati</taxon>
        <taxon>Actinomycetota</taxon>
        <taxon>Actinomycetes</taxon>
        <taxon>Kitasatosporales</taxon>
        <taxon>Streptomycetaceae</taxon>
        <taxon>Actinacidiphila</taxon>
    </lineage>
</organism>
<name>A0A1H8SMN1_9ACTN</name>
<dbReference type="CDD" id="cd09216">
    <property type="entry name" value="GH64-LPHase-like"/>
    <property type="match status" value="1"/>
</dbReference>
<gene>
    <name evidence="4" type="ORF">SAMN05216267_10442</name>
</gene>